<dbReference type="GO" id="GO:0005975">
    <property type="term" value="P:carbohydrate metabolic process"/>
    <property type="evidence" value="ECO:0007669"/>
    <property type="project" value="InterPro"/>
</dbReference>
<dbReference type="CDD" id="cd10960">
    <property type="entry name" value="CE4_NodB_like_1"/>
    <property type="match status" value="1"/>
</dbReference>
<keyword evidence="2" id="KW-0378">Hydrolase</keyword>
<dbReference type="SUPFAM" id="SSF88713">
    <property type="entry name" value="Glycoside hydrolase/deacetylase"/>
    <property type="match status" value="1"/>
</dbReference>
<dbReference type="InterPro" id="IPR011330">
    <property type="entry name" value="Glyco_hydro/deAcase_b/a-brl"/>
</dbReference>
<dbReference type="AlphaFoldDB" id="A9KEH1"/>
<proteinExistence type="predicted"/>
<dbReference type="GO" id="GO:0016810">
    <property type="term" value="F:hydrolase activity, acting on carbon-nitrogen (but not peptide) bonds"/>
    <property type="evidence" value="ECO:0007669"/>
    <property type="project" value="InterPro"/>
</dbReference>
<dbReference type="PANTHER" id="PTHR10587:SF133">
    <property type="entry name" value="CHITIN DEACETYLASE 1-RELATED"/>
    <property type="match status" value="1"/>
</dbReference>
<evidence type="ECO:0000256" key="2">
    <source>
        <dbReference type="ARBA" id="ARBA00022801"/>
    </source>
</evidence>
<evidence type="ECO:0000256" key="1">
    <source>
        <dbReference type="ARBA" id="ARBA00022723"/>
    </source>
</evidence>
<gene>
    <name evidence="4" type="ordered locus">CBUD_1653</name>
</gene>
<keyword evidence="1" id="KW-0479">Metal-binding</keyword>
<dbReference type="Proteomes" id="UP000008555">
    <property type="component" value="Chromosome"/>
</dbReference>
<evidence type="ECO:0000313" key="5">
    <source>
        <dbReference type="Proteomes" id="UP000008555"/>
    </source>
</evidence>
<sequence length="276" mass="32565">MKCRQGRFFFLFIIFLLLPLNALCAKEIALTIDDLPFVGRIHGDSGKYRREHNRFMKILNTLEQYHIPATGFVTAGSIEPGQWEWLLAFKRAGNILGNHSYSHKSLNHKPIDWYIADVQKADAILTPLLSNPKYYRFPYLAEGAGTPKYNEFRKYLFSHNYVIAPVTVDSKDFELNFKFLNIPWQKRKLYLNSFRQHYLNFIWAQTLRAQRKAEKKVHRPIKLILLIHMNVLNSYFLEDIIKLYQKHGYRFISLPEALQDPYYKYAKSNSTESTMS</sequence>
<accession>A9KEH1</accession>
<dbReference type="GO" id="GO:0046872">
    <property type="term" value="F:metal ion binding"/>
    <property type="evidence" value="ECO:0007669"/>
    <property type="project" value="UniProtKB-KW"/>
</dbReference>
<dbReference type="InterPro" id="IPR050248">
    <property type="entry name" value="Polysacc_deacetylase_ArnD"/>
</dbReference>
<dbReference type="KEGG" id="cbd:CBUD_1653"/>
<feature type="domain" description="NodB homology" evidence="3">
    <location>
        <begin position="26"/>
        <end position="252"/>
    </location>
</feature>
<protein>
    <submittedName>
        <fullName evidence="4">Polysaccharide deacetylase family</fullName>
    </submittedName>
</protein>
<dbReference type="HOGENOM" id="CLU_071828_0_0_6"/>
<dbReference type="GO" id="GO:0016020">
    <property type="term" value="C:membrane"/>
    <property type="evidence" value="ECO:0007669"/>
    <property type="project" value="TreeGrafter"/>
</dbReference>
<dbReference type="Gene3D" id="3.20.20.370">
    <property type="entry name" value="Glycoside hydrolase/deacetylase"/>
    <property type="match status" value="1"/>
</dbReference>
<reference evidence="4 5" key="1">
    <citation type="journal article" date="2009" name="Infect. Immun.">
        <title>Comparative genomics reveal extensive transposon-mediated genomic plasticity and diversity among potential effector proteins within the genus Coxiella.</title>
        <authorList>
            <person name="Beare P.A."/>
            <person name="Unsworth N."/>
            <person name="Andoh M."/>
            <person name="Voth D.E."/>
            <person name="Omsland A."/>
            <person name="Gilk S.D."/>
            <person name="Williams K.P."/>
            <person name="Sobral B.W."/>
            <person name="Kupko J.J.III."/>
            <person name="Porcella S.F."/>
            <person name="Samuel J.E."/>
            <person name="Heinzen R.A."/>
        </authorList>
    </citation>
    <scope>NUCLEOTIDE SEQUENCE [LARGE SCALE GENOMIC DNA]</scope>
    <source>
        <strain evidence="4 5">Dugway 5J108-111</strain>
    </source>
</reference>
<dbReference type="InterPro" id="IPR002509">
    <property type="entry name" value="NODB_dom"/>
</dbReference>
<organism evidence="4 5">
    <name type="scientific">Coxiella burnetii (strain Dugway 5J108-111)</name>
    <dbReference type="NCBI Taxonomy" id="434922"/>
    <lineage>
        <taxon>Bacteria</taxon>
        <taxon>Pseudomonadati</taxon>
        <taxon>Pseudomonadota</taxon>
        <taxon>Gammaproteobacteria</taxon>
        <taxon>Legionellales</taxon>
        <taxon>Coxiellaceae</taxon>
        <taxon>Coxiella</taxon>
    </lineage>
</organism>
<dbReference type="RefSeq" id="WP_005771944.1">
    <property type="nucleotide sequence ID" value="NC_009727.1"/>
</dbReference>
<evidence type="ECO:0000259" key="3">
    <source>
        <dbReference type="PROSITE" id="PS51677"/>
    </source>
</evidence>
<evidence type="ECO:0000313" key="4">
    <source>
        <dbReference type="EMBL" id="ABS77992.1"/>
    </source>
</evidence>
<dbReference type="PROSITE" id="PS51677">
    <property type="entry name" value="NODB"/>
    <property type="match status" value="1"/>
</dbReference>
<dbReference type="Pfam" id="PF01522">
    <property type="entry name" value="Polysacc_deac_1"/>
    <property type="match status" value="1"/>
</dbReference>
<name>A9KEH1_COXBN</name>
<dbReference type="EMBL" id="CP000733">
    <property type="protein sequence ID" value="ABS77992.1"/>
    <property type="molecule type" value="Genomic_DNA"/>
</dbReference>
<dbReference type="PANTHER" id="PTHR10587">
    <property type="entry name" value="GLYCOSYL TRANSFERASE-RELATED"/>
    <property type="match status" value="1"/>
</dbReference>